<dbReference type="EMBL" id="JADNYJ010000024">
    <property type="protein sequence ID" value="KAF8905063.1"/>
    <property type="molecule type" value="Genomic_DNA"/>
</dbReference>
<proteinExistence type="predicted"/>
<organism evidence="2 3">
    <name type="scientific">Gymnopilus junonius</name>
    <name type="common">Spectacular rustgill mushroom</name>
    <name type="synonym">Gymnopilus spectabilis subsp. junonius</name>
    <dbReference type="NCBI Taxonomy" id="109634"/>
    <lineage>
        <taxon>Eukaryota</taxon>
        <taxon>Fungi</taxon>
        <taxon>Dikarya</taxon>
        <taxon>Basidiomycota</taxon>
        <taxon>Agaricomycotina</taxon>
        <taxon>Agaricomycetes</taxon>
        <taxon>Agaricomycetidae</taxon>
        <taxon>Agaricales</taxon>
        <taxon>Agaricineae</taxon>
        <taxon>Hymenogastraceae</taxon>
        <taxon>Gymnopilus</taxon>
    </lineage>
</organism>
<feature type="compositionally biased region" description="Polar residues" evidence="1">
    <location>
        <begin position="66"/>
        <end position="77"/>
    </location>
</feature>
<protein>
    <submittedName>
        <fullName evidence="2">Uncharacterized protein</fullName>
    </submittedName>
</protein>
<evidence type="ECO:0000313" key="3">
    <source>
        <dbReference type="Proteomes" id="UP000724874"/>
    </source>
</evidence>
<feature type="compositionally biased region" description="Basic and acidic residues" evidence="1">
    <location>
        <begin position="39"/>
        <end position="51"/>
    </location>
</feature>
<sequence>MPDNTSSQDFKYTGSGTNSQGNHWCSRQTDSGDTGYHYSNKDDSYYYKNPDRSTYFENGKGDAKYTSPSGQTKIYKK</sequence>
<dbReference type="Proteomes" id="UP000724874">
    <property type="component" value="Unassembled WGS sequence"/>
</dbReference>
<evidence type="ECO:0000256" key="1">
    <source>
        <dbReference type="SAM" id="MobiDB-lite"/>
    </source>
</evidence>
<feature type="region of interest" description="Disordered" evidence="1">
    <location>
        <begin position="1"/>
        <end position="77"/>
    </location>
</feature>
<comment type="caution">
    <text evidence="2">The sequence shown here is derived from an EMBL/GenBank/DDBJ whole genome shotgun (WGS) entry which is preliminary data.</text>
</comment>
<name>A0A9P5TP98_GYMJU</name>
<keyword evidence="3" id="KW-1185">Reference proteome</keyword>
<feature type="compositionally biased region" description="Polar residues" evidence="1">
    <location>
        <begin position="1"/>
        <end position="32"/>
    </location>
</feature>
<accession>A0A9P5TP98</accession>
<dbReference type="AlphaFoldDB" id="A0A9P5TP98"/>
<evidence type="ECO:0000313" key="2">
    <source>
        <dbReference type="EMBL" id="KAF8905063.1"/>
    </source>
</evidence>
<reference evidence="2" key="1">
    <citation type="submission" date="2020-11" db="EMBL/GenBank/DDBJ databases">
        <authorList>
            <consortium name="DOE Joint Genome Institute"/>
            <person name="Ahrendt S."/>
            <person name="Riley R."/>
            <person name="Andreopoulos W."/>
            <person name="LaButti K."/>
            <person name="Pangilinan J."/>
            <person name="Ruiz-duenas F.J."/>
            <person name="Barrasa J.M."/>
            <person name="Sanchez-Garcia M."/>
            <person name="Camarero S."/>
            <person name="Miyauchi S."/>
            <person name="Serrano A."/>
            <person name="Linde D."/>
            <person name="Babiker R."/>
            <person name="Drula E."/>
            <person name="Ayuso-Fernandez I."/>
            <person name="Pacheco R."/>
            <person name="Padilla G."/>
            <person name="Ferreira P."/>
            <person name="Barriuso J."/>
            <person name="Kellner H."/>
            <person name="Castanera R."/>
            <person name="Alfaro M."/>
            <person name="Ramirez L."/>
            <person name="Pisabarro A.G."/>
            <person name="Kuo A."/>
            <person name="Tritt A."/>
            <person name="Lipzen A."/>
            <person name="He G."/>
            <person name="Yan M."/>
            <person name="Ng V."/>
            <person name="Cullen D."/>
            <person name="Martin F."/>
            <person name="Rosso M.-N."/>
            <person name="Henrissat B."/>
            <person name="Hibbett D."/>
            <person name="Martinez A.T."/>
            <person name="Grigoriev I.V."/>
        </authorList>
    </citation>
    <scope>NUCLEOTIDE SEQUENCE</scope>
    <source>
        <strain evidence="2">AH 44721</strain>
    </source>
</reference>
<dbReference type="OrthoDB" id="5415522at2759"/>
<gene>
    <name evidence="2" type="ORF">CPB84DRAFT_1676981</name>
</gene>